<dbReference type="InterPro" id="IPR036179">
    <property type="entry name" value="Ig-like_dom_sf"/>
</dbReference>
<evidence type="ECO:0000256" key="3">
    <source>
        <dbReference type="ARBA" id="ARBA00023136"/>
    </source>
</evidence>
<dbReference type="EMBL" id="JAFHDT010000024">
    <property type="protein sequence ID" value="KAI7791596.1"/>
    <property type="molecule type" value="Genomic_DNA"/>
</dbReference>
<dbReference type="InterPro" id="IPR013106">
    <property type="entry name" value="Ig_V-set"/>
</dbReference>
<keyword evidence="8" id="KW-1185">Reference proteome</keyword>
<sequence>MHGSTGCIVVVVEGSLCVDITVTGNEGAEVQIKCPYSQGFEECGKYFYKGVYKDRVTVLSSGEKTVNDRFSMQDDKKTRTFTVTIRNLIMTDAGPYGCEAWCVMSRDFNQVLLKVNKDLVTSFTSKPAFSFISTPKTQTPSPSPSIDTITACTSTGSTEGPLSQMDSDSLSVAVGQVVVLLVLLILCVGSFLLLKLWRKKCRTGNNEIVFLYRERGRALSRVLMAESKREDRKLLVVCEKFTLDFHTQRPSTSHAHQRLTFTTRDKQHYFVVEGSLCVDITVTGNEGAEVQIKCPYSQGYEECGKYFYKGVYKDSVTILSSGEKTVNDRFSMQDDKKTRTFTVTIRNLIMADAGPYGCEAWCMMSRYFNQVLLKVNKVLFISAPRKQTPSPSPSIDTTTDCTSTVSHQTGSERTSRGNTAGPLSQDSAHNTVFHRPHL</sequence>
<feature type="transmembrane region" description="Helical" evidence="5">
    <location>
        <begin position="173"/>
        <end position="194"/>
    </location>
</feature>
<dbReference type="InterPro" id="IPR003599">
    <property type="entry name" value="Ig_sub"/>
</dbReference>
<evidence type="ECO:0000256" key="5">
    <source>
        <dbReference type="SAM" id="Phobius"/>
    </source>
</evidence>
<evidence type="ECO:0000313" key="7">
    <source>
        <dbReference type="EMBL" id="KAI7791596.1"/>
    </source>
</evidence>
<dbReference type="PANTHER" id="PTHR11860">
    <property type="entry name" value="POLYMERIC-IMMUNOGLOBULIN RECEPTOR"/>
    <property type="match status" value="1"/>
</dbReference>
<dbReference type="InterPro" id="IPR013783">
    <property type="entry name" value="Ig-like_fold"/>
</dbReference>
<dbReference type="Proteomes" id="UP001059041">
    <property type="component" value="Linkage Group LG24"/>
</dbReference>
<dbReference type="Pfam" id="PF07686">
    <property type="entry name" value="V-set"/>
    <property type="match status" value="2"/>
</dbReference>
<organism evidence="7 8">
    <name type="scientific">Triplophysa rosa</name>
    <name type="common">Cave loach</name>
    <dbReference type="NCBI Taxonomy" id="992332"/>
    <lineage>
        <taxon>Eukaryota</taxon>
        <taxon>Metazoa</taxon>
        <taxon>Chordata</taxon>
        <taxon>Craniata</taxon>
        <taxon>Vertebrata</taxon>
        <taxon>Euteleostomi</taxon>
        <taxon>Actinopterygii</taxon>
        <taxon>Neopterygii</taxon>
        <taxon>Teleostei</taxon>
        <taxon>Ostariophysi</taxon>
        <taxon>Cypriniformes</taxon>
        <taxon>Nemacheilidae</taxon>
        <taxon>Triplophysa</taxon>
    </lineage>
</organism>
<evidence type="ECO:0000256" key="1">
    <source>
        <dbReference type="ARBA" id="ARBA00004370"/>
    </source>
</evidence>
<comment type="subcellular location">
    <subcellularLocation>
        <location evidence="1">Membrane</location>
    </subcellularLocation>
</comment>
<evidence type="ECO:0000313" key="8">
    <source>
        <dbReference type="Proteomes" id="UP001059041"/>
    </source>
</evidence>
<dbReference type="GO" id="GO:0005886">
    <property type="term" value="C:plasma membrane"/>
    <property type="evidence" value="ECO:0007669"/>
    <property type="project" value="TreeGrafter"/>
</dbReference>
<dbReference type="PANTHER" id="PTHR11860:SF87">
    <property type="entry name" value="CMRF35-LIKE MOLECULE 8"/>
    <property type="match status" value="1"/>
</dbReference>
<feature type="compositionally biased region" description="Low complexity" evidence="4">
    <location>
        <begin position="393"/>
        <end position="406"/>
    </location>
</feature>
<feature type="domain" description="Immunoglobulin" evidence="6">
    <location>
        <begin position="19"/>
        <end position="116"/>
    </location>
</feature>
<gene>
    <name evidence="7" type="ORF">IRJ41_000477</name>
</gene>
<feature type="compositionally biased region" description="Polar residues" evidence="4">
    <location>
        <begin position="407"/>
        <end position="430"/>
    </location>
</feature>
<keyword evidence="2 5" id="KW-0812">Transmembrane</keyword>
<evidence type="ECO:0000259" key="6">
    <source>
        <dbReference type="SMART" id="SM00409"/>
    </source>
</evidence>
<dbReference type="SUPFAM" id="SSF48726">
    <property type="entry name" value="Immunoglobulin"/>
    <property type="match status" value="2"/>
</dbReference>
<protein>
    <recommendedName>
        <fullName evidence="6">Immunoglobulin domain-containing protein</fullName>
    </recommendedName>
</protein>
<feature type="region of interest" description="Disordered" evidence="4">
    <location>
        <begin position="385"/>
        <end position="438"/>
    </location>
</feature>
<keyword evidence="3 5" id="KW-0472">Membrane</keyword>
<dbReference type="SMART" id="SM00409">
    <property type="entry name" value="IG"/>
    <property type="match status" value="2"/>
</dbReference>
<proteinExistence type="predicted"/>
<dbReference type="Gene3D" id="2.60.40.10">
    <property type="entry name" value="Immunoglobulins"/>
    <property type="match status" value="2"/>
</dbReference>
<accession>A0A9W7W8X7</accession>
<feature type="domain" description="Immunoglobulin" evidence="6">
    <location>
        <begin position="279"/>
        <end position="376"/>
    </location>
</feature>
<evidence type="ECO:0000256" key="4">
    <source>
        <dbReference type="SAM" id="MobiDB-lite"/>
    </source>
</evidence>
<dbReference type="InterPro" id="IPR050671">
    <property type="entry name" value="CD300_family_receptors"/>
</dbReference>
<reference evidence="7" key="1">
    <citation type="submission" date="2021-02" db="EMBL/GenBank/DDBJ databases">
        <title>Comparative genomics reveals that relaxation of natural selection precedes convergent phenotypic evolution of cavefish.</title>
        <authorList>
            <person name="Peng Z."/>
        </authorList>
    </citation>
    <scope>NUCLEOTIDE SEQUENCE</scope>
    <source>
        <tissue evidence="7">Muscle</tissue>
    </source>
</reference>
<keyword evidence="5" id="KW-1133">Transmembrane helix</keyword>
<evidence type="ECO:0000256" key="2">
    <source>
        <dbReference type="ARBA" id="ARBA00022692"/>
    </source>
</evidence>
<dbReference type="GO" id="GO:0004888">
    <property type="term" value="F:transmembrane signaling receptor activity"/>
    <property type="evidence" value="ECO:0007669"/>
    <property type="project" value="TreeGrafter"/>
</dbReference>
<dbReference type="AlphaFoldDB" id="A0A9W7W8X7"/>
<comment type="caution">
    <text evidence="7">The sequence shown here is derived from an EMBL/GenBank/DDBJ whole genome shotgun (WGS) entry which is preliminary data.</text>
</comment>
<name>A0A9W7W8X7_TRIRA</name>